<gene>
    <name evidence="2" type="ORF">BK131_20380</name>
</gene>
<protein>
    <submittedName>
        <fullName evidence="2">Uncharacterized protein</fullName>
    </submittedName>
</protein>
<name>A0A1R1BPK7_PAEAM</name>
<reference evidence="2 3" key="1">
    <citation type="submission" date="2016-11" db="EMBL/GenBank/DDBJ databases">
        <title>Paenibacillus species isolates.</title>
        <authorList>
            <person name="Beno S.M."/>
        </authorList>
    </citation>
    <scope>NUCLEOTIDE SEQUENCE [LARGE SCALE GENOMIC DNA]</scope>
    <source>
        <strain evidence="2 3">FSL H8-0246</strain>
    </source>
</reference>
<evidence type="ECO:0000313" key="3">
    <source>
        <dbReference type="Proteomes" id="UP000187134"/>
    </source>
</evidence>
<comment type="caution">
    <text evidence="2">The sequence shown here is derived from an EMBL/GenBank/DDBJ whole genome shotgun (WGS) entry which is preliminary data.</text>
</comment>
<dbReference type="RefSeq" id="WP_076333043.1">
    <property type="nucleotide sequence ID" value="NZ_MRTJ01000009.1"/>
</dbReference>
<dbReference type="EMBL" id="MRTJ01000009">
    <property type="protein sequence ID" value="OMF11830.1"/>
    <property type="molecule type" value="Genomic_DNA"/>
</dbReference>
<organism evidence="2 3">
    <name type="scientific">Paenibacillus amylolyticus</name>
    <dbReference type="NCBI Taxonomy" id="1451"/>
    <lineage>
        <taxon>Bacteria</taxon>
        <taxon>Bacillati</taxon>
        <taxon>Bacillota</taxon>
        <taxon>Bacilli</taxon>
        <taxon>Bacillales</taxon>
        <taxon>Paenibacillaceae</taxon>
        <taxon>Paenibacillus</taxon>
    </lineage>
</organism>
<keyword evidence="1" id="KW-0732">Signal</keyword>
<proteinExistence type="predicted"/>
<feature type="signal peptide" evidence="1">
    <location>
        <begin position="1"/>
        <end position="29"/>
    </location>
</feature>
<evidence type="ECO:0000256" key="1">
    <source>
        <dbReference type="SAM" id="SignalP"/>
    </source>
</evidence>
<evidence type="ECO:0000313" key="2">
    <source>
        <dbReference type="EMBL" id="OMF11830.1"/>
    </source>
</evidence>
<sequence>MNNIIKKTFSGILALILLFNVIGLSSASANNEESTYQYSGSEFAELEKTLYLIEAIPDEVVEKGAQATAKWLSSYTGDKYITDGDKFYNLSKEDVISTMGVVGCTSAVGLAIAENLFAFAKIAKIKDVIKAGGGVTKFIGNLVPAFKVAKNEWGYSASSAIGYAVKFAAKDAGPELISAAIGFFSIGDIYSSCFE</sequence>
<dbReference type="Proteomes" id="UP000187134">
    <property type="component" value="Unassembled WGS sequence"/>
</dbReference>
<dbReference type="AlphaFoldDB" id="A0A1R1BPK7"/>
<accession>A0A1R1BPK7</accession>
<feature type="chain" id="PRO_5012503415" evidence="1">
    <location>
        <begin position="30"/>
        <end position="195"/>
    </location>
</feature>
<dbReference type="OrthoDB" id="2413294at2"/>